<proteinExistence type="predicted"/>
<comment type="caution">
    <text evidence="3">The sequence shown here is derived from an EMBL/GenBank/DDBJ whole genome shotgun (WGS) entry which is preliminary data.</text>
</comment>
<dbReference type="Gene3D" id="3.40.50.360">
    <property type="match status" value="1"/>
</dbReference>
<feature type="domain" description="Flavodoxin-like" evidence="2">
    <location>
        <begin position="5"/>
        <end position="157"/>
    </location>
</feature>
<gene>
    <name evidence="3" type="ORF">NCTC13150_00629</name>
</gene>
<dbReference type="Pfam" id="PF12682">
    <property type="entry name" value="Flavodoxin_4"/>
    <property type="match status" value="1"/>
</dbReference>
<reference evidence="3 4" key="1">
    <citation type="submission" date="2019-02" db="EMBL/GenBank/DDBJ databases">
        <authorList>
            <consortium name="Pathogen Informatics"/>
        </authorList>
    </citation>
    <scope>NUCLEOTIDE SEQUENCE [LARGE SCALE GENOMIC DNA]</scope>
    <source>
        <strain evidence="3 4">3012STDY7089603</strain>
    </source>
</reference>
<dbReference type="InterPro" id="IPR029039">
    <property type="entry name" value="Flavoprotein-like_sf"/>
</dbReference>
<keyword evidence="4" id="KW-1185">Reference proteome</keyword>
<dbReference type="GO" id="GO:0016651">
    <property type="term" value="F:oxidoreductase activity, acting on NAD(P)H"/>
    <property type="evidence" value="ECO:0007669"/>
    <property type="project" value="UniProtKB-ARBA"/>
</dbReference>
<dbReference type="EMBL" id="CAACYI010000001">
    <property type="protein sequence ID" value="VFB16113.1"/>
    <property type="molecule type" value="Genomic_DNA"/>
</dbReference>
<dbReference type="AlphaFoldDB" id="A0A8H2M6C2"/>
<dbReference type="SUPFAM" id="SSF52218">
    <property type="entry name" value="Flavoproteins"/>
    <property type="match status" value="1"/>
</dbReference>
<protein>
    <submittedName>
        <fullName evidence="3">Flavodoxin</fullName>
    </submittedName>
</protein>
<sequence>MKKDTLVVYFSCGGTTEWAGKTLAGILGCGSYPLEAQESYTKEDLDWRNPDSRSSLEMKDEGARPAYKKLPVDLEDYGRIFIGFPIWWGIEPRIIDHFLEEEDFKGKEVVPFATSGGSPIDKAQDRLEEKYGPRLKILRGQRLNRSLEKEDVEAWIQGLTSEK</sequence>
<organism evidence="3 4">
    <name type="scientific">Urinicoccus massiliensis</name>
    <dbReference type="NCBI Taxonomy" id="1723382"/>
    <lineage>
        <taxon>Bacteria</taxon>
        <taxon>Bacillati</taxon>
        <taxon>Bacillota</taxon>
        <taxon>Tissierellia</taxon>
        <taxon>Tissierellales</taxon>
        <taxon>Peptoniphilaceae</taxon>
        <taxon>Urinicoccus</taxon>
    </lineage>
</organism>
<evidence type="ECO:0000256" key="1">
    <source>
        <dbReference type="SAM" id="MobiDB-lite"/>
    </source>
</evidence>
<name>A0A8H2M6C2_9FIRM</name>
<dbReference type="GO" id="GO:0010181">
    <property type="term" value="F:FMN binding"/>
    <property type="evidence" value="ECO:0007669"/>
    <property type="project" value="InterPro"/>
</dbReference>
<feature type="region of interest" description="Disordered" evidence="1">
    <location>
        <begin position="43"/>
        <end position="62"/>
    </location>
</feature>
<dbReference type="RefSeq" id="WP_131748615.1">
    <property type="nucleotide sequence ID" value="NZ_CAACYI010000001.1"/>
</dbReference>
<evidence type="ECO:0000313" key="3">
    <source>
        <dbReference type="EMBL" id="VFB16113.1"/>
    </source>
</evidence>
<dbReference type="PANTHER" id="PTHR39201">
    <property type="entry name" value="EXPORTED PROTEIN-RELATED"/>
    <property type="match status" value="1"/>
</dbReference>
<accession>A0A8H2M6C2</accession>
<evidence type="ECO:0000313" key="4">
    <source>
        <dbReference type="Proteomes" id="UP000377798"/>
    </source>
</evidence>
<dbReference type="Proteomes" id="UP000377798">
    <property type="component" value="Unassembled WGS sequence"/>
</dbReference>
<dbReference type="PANTHER" id="PTHR39201:SF1">
    <property type="entry name" value="FLAVODOXIN-LIKE DOMAIN-CONTAINING PROTEIN"/>
    <property type="match status" value="1"/>
</dbReference>
<dbReference type="InterPro" id="IPR008254">
    <property type="entry name" value="Flavodoxin/NO_synth"/>
</dbReference>
<evidence type="ECO:0000259" key="2">
    <source>
        <dbReference type="Pfam" id="PF12682"/>
    </source>
</evidence>